<evidence type="ECO:0000313" key="1">
    <source>
        <dbReference type="EMBL" id="ABK44506.1"/>
    </source>
</evidence>
<keyword evidence="2" id="KW-1185">Reference proteome</keyword>
<reference evidence="2" key="1">
    <citation type="journal article" date="2009" name="Appl. Environ. Microbiol.">
        <title>Complete genome sequence of the chemolithoautotrophic marine magnetotactic coccus strain MC-1.</title>
        <authorList>
            <person name="Schubbe S."/>
            <person name="Williams T.J."/>
            <person name="Xie G."/>
            <person name="Kiss H.E."/>
            <person name="Brettin T.S."/>
            <person name="Martinez D."/>
            <person name="Ross C.A."/>
            <person name="Schuler D."/>
            <person name="Cox B.L."/>
            <person name="Nealson K.H."/>
            <person name="Bazylinski D.A."/>
        </authorList>
    </citation>
    <scope>NUCLEOTIDE SEQUENCE [LARGE SCALE GENOMIC DNA]</scope>
    <source>
        <strain evidence="2">ATCC BAA-1437 / JCM 17883 / MC-1</strain>
    </source>
</reference>
<dbReference type="HOGENOM" id="CLU_1446063_0_0_5"/>
<dbReference type="EMBL" id="CP000471">
    <property type="protein sequence ID" value="ABK44506.1"/>
    <property type="molecule type" value="Genomic_DNA"/>
</dbReference>
<dbReference type="Proteomes" id="UP000002586">
    <property type="component" value="Chromosome"/>
</dbReference>
<accession>A0L963</accession>
<reference evidence="1 2" key="2">
    <citation type="journal article" date="2012" name="Int. J. Syst. Evol. Microbiol.">
        <title>Magnetococcus marinus gen. nov., sp. nov., a marine, magnetotactic bacterium that represents a novel lineage (Magnetococcaceae fam. nov.; Magnetococcales ord. nov.) at the base of the Alphaproteobacteria.</title>
        <authorList>
            <person name="Bazylinski D.A."/>
            <person name="Williams T.J."/>
            <person name="Lefevre C.T."/>
            <person name="Berg R.J."/>
            <person name="Zhang C.L."/>
            <person name="Bowser S.S."/>
            <person name="Dean A.J."/>
            <person name="Beveridge T.J."/>
        </authorList>
    </citation>
    <scope>NUCLEOTIDE SEQUENCE [LARGE SCALE GENOMIC DNA]</scope>
    <source>
        <strain evidence="2">ATCC BAA-1437 / JCM 17883 / MC-1</strain>
    </source>
</reference>
<sequence>MKNWKAFSPKQQEVAIRIHGHLMTMSDMMNTSQTHTQESEKPTFNQLVQWVVSEDASLSVEMQRATQDDPLLQKQLHWILDQTARYTMQNLAAAASDGNAMDYQRHGYRIRVVPSTAMPGFLFVQIFWPQPMVKEQPHTMVVLGRKNGMVKQSLPDAVDGVIQWIEPQQSALIRILSEEGPRDVYFL</sequence>
<dbReference type="RefSeq" id="WP_011713641.1">
    <property type="nucleotide sequence ID" value="NC_008576.1"/>
</dbReference>
<dbReference type="STRING" id="156889.Mmc1_2005"/>
<organism evidence="1 2">
    <name type="scientific">Magnetococcus marinus (strain ATCC BAA-1437 / JCM 17883 / MC-1)</name>
    <dbReference type="NCBI Taxonomy" id="156889"/>
    <lineage>
        <taxon>Bacteria</taxon>
        <taxon>Pseudomonadati</taxon>
        <taxon>Pseudomonadota</taxon>
        <taxon>Magnetococcia</taxon>
        <taxon>Magnetococcales</taxon>
        <taxon>Magnetococcaceae</taxon>
        <taxon>Magnetococcus</taxon>
    </lineage>
</organism>
<gene>
    <name evidence="1" type="ordered locus">Mmc1_2005</name>
</gene>
<protein>
    <submittedName>
        <fullName evidence="1">Uncharacterized protein</fullName>
    </submittedName>
</protein>
<name>A0L963_MAGMM</name>
<evidence type="ECO:0000313" key="2">
    <source>
        <dbReference type="Proteomes" id="UP000002586"/>
    </source>
</evidence>
<dbReference type="AlphaFoldDB" id="A0L963"/>
<proteinExistence type="predicted"/>
<dbReference type="KEGG" id="mgm:Mmc1_2005"/>